<dbReference type="AlphaFoldDB" id="A0A413CTQ7"/>
<evidence type="ECO:0000313" key="3">
    <source>
        <dbReference type="Proteomes" id="UP000284651"/>
    </source>
</evidence>
<evidence type="ECO:0000313" key="2">
    <source>
        <dbReference type="EMBL" id="RGW74989.1"/>
    </source>
</evidence>
<dbReference type="Proteomes" id="UP000284651">
    <property type="component" value="Unassembled WGS sequence"/>
</dbReference>
<organism evidence="2 3">
    <name type="scientific">Holdemanella biformis</name>
    <dbReference type="NCBI Taxonomy" id="1735"/>
    <lineage>
        <taxon>Bacteria</taxon>
        <taxon>Bacillati</taxon>
        <taxon>Bacillota</taxon>
        <taxon>Erysipelotrichia</taxon>
        <taxon>Erysipelotrichales</taxon>
        <taxon>Erysipelotrichaceae</taxon>
        <taxon>Holdemanella</taxon>
    </lineage>
</organism>
<keyword evidence="1" id="KW-1133">Transmembrane helix</keyword>
<feature type="transmembrane region" description="Helical" evidence="1">
    <location>
        <begin position="104"/>
        <end position="121"/>
    </location>
</feature>
<name>A0A413CTQ7_9FIRM</name>
<feature type="transmembrane region" description="Helical" evidence="1">
    <location>
        <begin position="12"/>
        <end position="31"/>
    </location>
</feature>
<keyword evidence="1" id="KW-0472">Membrane</keyword>
<proteinExistence type="predicted"/>
<feature type="transmembrane region" description="Helical" evidence="1">
    <location>
        <begin position="37"/>
        <end position="56"/>
    </location>
</feature>
<comment type="caution">
    <text evidence="2">The sequence shown here is derived from an EMBL/GenBank/DDBJ whole genome shotgun (WGS) entry which is preliminary data.</text>
</comment>
<gene>
    <name evidence="2" type="ORF">DWV56_06545</name>
</gene>
<evidence type="ECO:0000256" key="1">
    <source>
        <dbReference type="SAM" id="Phobius"/>
    </source>
</evidence>
<reference evidence="2 3" key="1">
    <citation type="submission" date="2018-08" db="EMBL/GenBank/DDBJ databases">
        <title>A genome reference for cultivated species of the human gut microbiota.</title>
        <authorList>
            <person name="Zou Y."/>
            <person name="Xue W."/>
            <person name="Luo G."/>
        </authorList>
    </citation>
    <scope>NUCLEOTIDE SEQUENCE [LARGE SCALE GENOMIC DNA]</scope>
    <source>
        <strain evidence="2 3">AF10-31</strain>
    </source>
</reference>
<sequence length="130" mass="15514">MRCENLSKRLNRYTILFLIMDLILLLIDLFSCHNHTKFLFLILTIFIINCLFFDFCKKHIAYTKISIFYIWQFTDENAIFGYIKLLLLILISICYFAFYDYSVVPMIILALSGIGIMLIVMKSRLKFRKL</sequence>
<accession>A0A413CTQ7</accession>
<feature type="transmembrane region" description="Helical" evidence="1">
    <location>
        <begin position="77"/>
        <end position="98"/>
    </location>
</feature>
<dbReference type="EMBL" id="QSAT01000018">
    <property type="protein sequence ID" value="RGW74989.1"/>
    <property type="molecule type" value="Genomic_DNA"/>
</dbReference>
<protein>
    <submittedName>
        <fullName evidence="2">Uncharacterized protein</fullName>
    </submittedName>
</protein>
<keyword evidence="1" id="KW-0812">Transmembrane</keyword>